<dbReference type="AlphaFoldDB" id="A0A1E4RUK0"/>
<dbReference type="InterPro" id="IPR006439">
    <property type="entry name" value="HAD-SF_hydro_IA"/>
</dbReference>
<gene>
    <name evidence="1" type="ORF">CYBJADRAFT_169861</name>
</gene>
<dbReference type="InterPro" id="IPR023214">
    <property type="entry name" value="HAD_sf"/>
</dbReference>
<dbReference type="Proteomes" id="UP000094389">
    <property type="component" value="Unassembled WGS sequence"/>
</dbReference>
<dbReference type="PANTHER" id="PTHR46191:SF2">
    <property type="entry name" value="HALOACID DEHALOGENASE-LIKE HYDROLASE DOMAIN-CONTAINING PROTEIN 3"/>
    <property type="match status" value="1"/>
</dbReference>
<reference evidence="1 2" key="1">
    <citation type="journal article" date="2016" name="Proc. Natl. Acad. Sci. U.S.A.">
        <title>Comparative genomics of biotechnologically important yeasts.</title>
        <authorList>
            <person name="Riley R."/>
            <person name="Haridas S."/>
            <person name="Wolfe K.H."/>
            <person name="Lopes M.R."/>
            <person name="Hittinger C.T."/>
            <person name="Goeker M."/>
            <person name="Salamov A.A."/>
            <person name="Wisecaver J.H."/>
            <person name="Long T.M."/>
            <person name="Calvey C.H."/>
            <person name="Aerts A.L."/>
            <person name="Barry K.W."/>
            <person name="Choi C."/>
            <person name="Clum A."/>
            <person name="Coughlan A.Y."/>
            <person name="Deshpande S."/>
            <person name="Douglass A.P."/>
            <person name="Hanson S.J."/>
            <person name="Klenk H.-P."/>
            <person name="LaButti K.M."/>
            <person name="Lapidus A."/>
            <person name="Lindquist E.A."/>
            <person name="Lipzen A.M."/>
            <person name="Meier-Kolthoff J.P."/>
            <person name="Ohm R.A."/>
            <person name="Otillar R.P."/>
            <person name="Pangilinan J.L."/>
            <person name="Peng Y."/>
            <person name="Rokas A."/>
            <person name="Rosa C.A."/>
            <person name="Scheuner C."/>
            <person name="Sibirny A.A."/>
            <person name="Slot J.C."/>
            <person name="Stielow J.B."/>
            <person name="Sun H."/>
            <person name="Kurtzman C.P."/>
            <person name="Blackwell M."/>
            <person name="Grigoriev I.V."/>
            <person name="Jeffries T.W."/>
        </authorList>
    </citation>
    <scope>NUCLEOTIDE SEQUENCE [LARGE SCALE GENOMIC DNA]</scope>
    <source>
        <strain evidence="2">ATCC 18201 / CBS 1600 / BCRC 20928 / JCM 3617 / NBRC 0987 / NRRL Y-1542</strain>
    </source>
</reference>
<evidence type="ECO:0000313" key="1">
    <source>
        <dbReference type="EMBL" id="ODV70908.1"/>
    </source>
</evidence>
<dbReference type="GO" id="GO:0005634">
    <property type="term" value="C:nucleus"/>
    <property type="evidence" value="ECO:0007669"/>
    <property type="project" value="TreeGrafter"/>
</dbReference>
<evidence type="ECO:0000313" key="2">
    <source>
        <dbReference type="Proteomes" id="UP000094389"/>
    </source>
</evidence>
<dbReference type="OrthoDB" id="444127at2759"/>
<dbReference type="GeneID" id="30990359"/>
<accession>A0A1E4RUK0</accession>
<dbReference type="InterPro" id="IPR051828">
    <property type="entry name" value="HAD-like_hydrolase_domain"/>
</dbReference>
<protein>
    <submittedName>
        <fullName evidence="1">HAD-like protein</fullName>
    </submittedName>
</protein>
<name>A0A1E4RUK0_CYBJN</name>
<dbReference type="SFLD" id="SFLDG01129">
    <property type="entry name" value="C1.5:_HAD__Beta-PGM__Phosphata"/>
    <property type="match status" value="1"/>
</dbReference>
<dbReference type="SUPFAM" id="SSF56784">
    <property type="entry name" value="HAD-like"/>
    <property type="match status" value="1"/>
</dbReference>
<organism evidence="1 2">
    <name type="scientific">Cyberlindnera jadinii (strain ATCC 18201 / CBS 1600 / BCRC 20928 / JCM 3617 / NBRC 0987 / NRRL Y-1542)</name>
    <name type="common">Torula yeast</name>
    <name type="synonym">Candida utilis</name>
    <dbReference type="NCBI Taxonomy" id="983966"/>
    <lineage>
        <taxon>Eukaryota</taxon>
        <taxon>Fungi</taxon>
        <taxon>Dikarya</taxon>
        <taxon>Ascomycota</taxon>
        <taxon>Saccharomycotina</taxon>
        <taxon>Saccharomycetes</taxon>
        <taxon>Phaffomycetales</taxon>
        <taxon>Phaffomycetaceae</taxon>
        <taxon>Cyberlindnera</taxon>
    </lineage>
</organism>
<dbReference type="PANTHER" id="PTHR46191">
    <property type="match status" value="1"/>
</dbReference>
<sequence length="263" mass="29685">MKLPKIVSFDAFNTIFTPRKPVLQIYAEVAQRHGLKVPQEHLEERFPIVFKQMQEQYPNYGGHSKMNYVNWWATLISNTYAPHDTPKAFVEEVVDTFSTDDAYGAYADVRQALDQLHRSGEVVMVISSNGDPRVVQVLKALDLLQYFQKVYLSYDLGVSKPSIDFFNHVIDDLRGPFTPREEMLKNAWHVGDELTIDLNASVNAGWNGILVDRDGAFRNLADKQGNVTEQEAPVAPTDPEVIKLDDKRTVISDFSVLGNALGL</sequence>
<dbReference type="Gene3D" id="1.10.150.720">
    <property type="entry name" value="Haloacid dehalogenase-like hydrolase"/>
    <property type="match status" value="1"/>
</dbReference>
<dbReference type="InterPro" id="IPR044924">
    <property type="entry name" value="HAD-SF_hydro_IA_REG-2-like_cap"/>
</dbReference>
<dbReference type="NCBIfam" id="TIGR01549">
    <property type="entry name" value="HAD-SF-IA-v1"/>
    <property type="match status" value="1"/>
</dbReference>
<dbReference type="InterPro" id="IPR011949">
    <property type="entry name" value="HAD-SF_hydro_IA_REG-2-like"/>
</dbReference>
<dbReference type="STRING" id="983966.A0A1E4RUK0"/>
<dbReference type="GO" id="GO:0016791">
    <property type="term" value="F:phosphatase activity"/>
    <property type="evidence" value="ECO:0007669"/>
    <property type="project" value="UniProtKB-ARBA"/>
</dbReference>
<dbReference type="SFLD" id="SFLDS00003">
    <property type="entry name" value="Haloacid_Dehalogenase"/>
    <property type="match status" value="1"/>
</dbReference>
<dbReference type="Pfam" id="PF00702">
    <property type="entry name" value="Hydrolase"/>
    <property type="match status" value="1"/>
</dbReference>
<dbReference type="NCBIfam" id="TIGR02252">
    <property type="entry name" value="DREG-2"/>
    <property type="match status" value="1"/>
</dbReference>
<dbReference type="OMA" id="WWRQLIA"/>
<dbReference type="EMBL" id="KV453948">
    <property type="protein sequence ID" value="ODV70908.1"/>
    <property type="molecule type" value="Genomic_DNA"/>
</dbReference>
<dbReference type="Gene3D" id="3.40.50.1000">
    <property type="entry name" value="HAD superfamily/HAD-like"/>
    <property type="match status" value="1"/>
</dbReference>
<proteinExistence type="predicted"/>
<keyword evidence="2" id="KW-1185">Reference proteome</keyword>
<dbReference type="RefSeq" id="XP_020067947.1">
    <property type="nucleotide sequence ID" value="XM_020215963.1"/>
</dbReference>
<dbReference type="InterPro" id="IPR036412">
    <property type="entry name" value="HAD-like_sf"/>
</dbReference>